<evidence type="ECO:0000313" key="6">
    <source>
        <dbReference type="WBParaSite" id="PTRK_0000753200.1"/>
    </source>
</evidence>
<comment type="subcellular location">
    <subcellularLocation>
        <location evidence="1">Secreted</location>
    </subcellularLocation>
</comment>
<dbReference type="InterPro" id="IPR053322">
    <property type="entry name" value="PLA2-like"/>
</dbReference>
<feature type="compositionally biased region" description="Basic and acidic residues" evidence="3">
    <location>
        <begin position="121"/>
        <end position="139"/>
    </location>
</feature>
<accession>A0A0N4ZHY7</accession>
<feature type="compositionally biased region" description="Basic residues" evidence="3">
    <location>
        <begin position="140"/>
        <end position="154"/>
    </location>
</feature>
<name>A0A0N4ZHY7_PARTI</name>
<feature type="chain" id="PRO_5005891899" evidence="4">
    <location>
        <begin position="25"/>
        <end position="183"/>
    </location>
</feature>
<dbReference type="PROSITE" id="PS00118">
    <property type="entry name" value="PA2_HIS"/>
    <property type="match status" value="1"/>
</dbReference>
<sequence length="183" mass="21018">MSIYNYCYIFFIICLLVLIDHIECFKCGSNKFEEDIATSVVDLNCKGQKAFINKCCLQHDRCYERQAPKKNCDQVFCDCLVTASKGNALCQTMGTSHMCNVVRLFGQTAYNNAKKTNVDNVKKTNKKAKPEESKIEKKIESKKRKSKAHRNNKKNKVEQELKKEEESSIEEKDNINTTEAIII</sequence>
<feature type="signal peptide" evidence="4">
    <location>
        <begin position="1"/>
        <end position="24"/>
    </location>
</feature>
<feature type="compositionally biased region" description="Basic and acidic residues" evidence="3">
    <location>
        <begin position="155"/>
        <end position="174"/>
    </location>
</feature>
<keyword evidence="2" id="KW-0964">Secreted</keyword>
<dbReference type="GO" id="GO:0004623">
    <property type="term" value="F:phospholipase A2 activity"/>
    <property type="evidence" value="ECO:0007669"/>
    <property type="project" value="InterPro"/>
</dbReference>
<dbReference type="GO" id="GO:0005576">
    <property type="term" value="C:extracellular region"/>
    <property type="evidence" value="ECO:0007669"/>
    <property type="project" value="UniProtKB-SubCell"/>
</dbReference>
<dbReference type="GO" id="GO:0006644">
    <property type="term" value="P:phospholipid metabolic process"/>
    <property type="evidence" value="ECO:0007669"/>
    <property type="project" value="InterPro"/>
</dbReference>
<evidence type="ECO:0000256" key="1">
    <source>
        <dbReference type="ARBA" id="ARBA00004613"/>
    </source>
</evidence>
<evidence type="ECO:0000256" key="4">
    <source>
        <dbReference type="SAM" id="SignalP"/>
    </source>
</evidence>
<dbReference type="SUPFAM" id="SSF48619">
    <property type="entry name" value="Phospholipase A2, PLA2"/>
    <property type="match status" value="1"/>
</dbReference>
<evidence type="ECO:0000256" key="2">
    <source>
        <dbReference type="ARBA" id="ARBA00022525"/>
    </source>
</evidence>
<dbReference type="PANTHER" id="PTHR34228">
    <property type="entry name" value="PROTEIN CBG09474-RELATED"/>
    <property type="match status" value="1"/>
</dbReference>
<dbReference type="InterPro" id="IPR036444">
    <property type="entry name" value="PLipase_A2_dom_sf"/>
</dbReference>
<organism evidence="5 6">
    <name type="scientific">Parastrongyloides trichosuri</name>
    <name type="common">Possum-specific nematode worm</name>
    <dbReference type="NCBI Taxonomy" id="131310"/>
    <lineage>
        <taxon>Eukaryota</taxon>
        <taxon>Metazoa</taxon>
        <taxon>Ecdysozoa</taxon>
        <taxon>Nematoda</taxon>
        <taxon>Chromadorea</taxon>
        <taxon>Rhabditida</taxon>
        <taxon>Tylenchina</taxon>
        <taxon>Panagrolaimomorpha</taxon>
        <taxon>Strongyloidoidea</taxon>
        <taxon>Strongyloididae</taxon>
        <taxon>Parastrongyloides</taxon>
    </lineage>
</organism>
<keyword evidence="5" id="KW-1185">Reference proteome</keyword>
<dbReference type="AlphaFoldDB" id="A0A0N4ZHY7"/>
<dbReference type="GO" id="GO:0050482">
    <property type="term" value="P:arachidonate secretion"/>
    <property type="evidence" value="ECO:0007669"/>
    <property type="project" value="InterPro"/>
</dbReference>
<evidence type="ECO:0000256" key="3">
    <source>
        <dbReference type="SAM" id="MobiDB-lite"/>
    </source>
</evidence>
<dbReference type="InterPro" id="IPR033113">
    <property type="entry name" value="PLA2_histidine"/>
</dbReference>
<proteinExistence type="predicted"/>
<dbReference type="Proteomes" id="UP000038045">
    <property type="component" value="Unplaced"/>
</dbReference>
<dbReference type="WBParaSite" id="PTRK_0000753200.1">
    <property type="protein sequence ID" value="PTRK_0000753200.1"/>
    <property type="gene ID" value="PTRK_0000753200"/>
</dbReference>
<reference evidence="6" key="1">
    <citation type="submission" date="2017-02" db="UniProtKB">
        <authorList>
            <consortium name="WormBaseParasite"/>
        </authorList>
    </citation>
    <scope>IDENTIFICATION</scope>
</reference>
<evidence type="ECO:0000313" key="5">
    <source>
        <dbReference type="Proteomes" id="UP000038045"/>
    </source>
</evidence>
<feature type="region of interest" description="Disordered" evidence="3">
    <location>
        <begin position="121"/>
        <end position="183"/>
    </location>
</feature>
<keyword evidence="4" id="KW-0732">Signal</keyword>
<dbReference type="PANTHER" id="PTHR34228:SF4">
    <property type="entry name" value="VENOM PROTEIN"/>
    <property type="match status" value="1"/>
</dbReference>
<protein>
    <submittedName>
        <fullName evidence="6">Phospholipase A(2)</fullName>
    </submittedName>
</protein>